<feature type="region of interest" description="Disordered" evidence="1">
    <location>
        <begin position="111"/>
        <end position="155"/>
    </location>
</feature>
<keyword evidence="2" id="KW-0732">Signal</keyword>
<evidence type="ECO:0000313" key="3">
    <source>
        <dbReference type="EMBL" id="QDT55769.1"/>
    </source>
</evidence>
<protein>
    <submittedName>
        <fullName evidence="3">Nickel uptake substrate-specific transmembrane region</fullName>
    </submittedName>
</protein>
<keyword evidence="4" id="KW-1185">Reference proteome</keyword>
<organism evidence="3 4">
    <name type="scientific">Caulifigura coniformis</name>
    <dbReference type="NCBI Taxonomy" id="2527983"/>
    <lineage>
        <taxon>Bacteria</taxon>
        <taxon>Pseudomonadati</taxon>
        <taxon>Planctomycetota</taxon>
        <taxon>Planctomycetia</taxon>
        <taxon>Planctomycetales</taxon>
        <taxon>Planctomycetaceae</taxon>
        <taxon>Caulifigura</taxon>
    </lineage>
</organism>
<accession>A0A517SI20</accession>
<reference evidence="3 4" key="1">
    <citation type="submission" date="2019-02" db="EMBL/GenBank/DDBJ databases">
        <title>Deep-cultivation of Planctomycetes and their phenomic and genomic characterization uncovers novel biology.</title>
        <authorList>
            <person name="Wiegand S."/>
            <person name="Jogler M."/>
            <person name="Boedeker C."/>
            <person name="Pinto D."/>
            <person name="Vollmers J."/>
            <person name="Rivas-Marin E."/>
            <person name="Kohn T."/>
            <person name="Peeters S.H."/>
            <person name="Heuer A."/>
            <person name="Rast P."/>
            <person name="Oberbeckmann S."/>
            <person name="Bunk B."/>
            <person name="Jeske O."/>
            <person name="Meyerdierks A."/>
            <person name="Storesund J.E."/>
            <person name="Kallscheuer N."/>
            <person name="Luecker S."/>
            <person name="Lage O.M."/>
            <person name="Pohl T."/>
            <person name="Merkel B.J."/>
            <person name="Hornburger P."/>
            <person name="Mueller R.-W."/>
            <person name="Bruemmer F."/>
            <person name="Labrenz M."/>
            <person name="Spormann A.M."/>
            <person name="Op den Camp H."/>
            <person name="Overmann J."/>
            <person name="Amann R."/>
            <person name="Jetten M.S.M."/>
            <person name="Mascher T."/>
            <person name="Medema M.H."/>
            <person name="Devos D.P."/>
            <person name="Kaster A.-K."/>
            <person name="Ovreas L."/>
            <person name="Rohde M."/>
            <person name="Galperin M.Y."/>
            <person name="Jogler C."/>
        </authorList>
    </citation>
    <scope>NUCLEOTIDE SEQUENCE [LARGE SCALE GENOMIC DNA]</scope>
    <source>
        <strain evidence="3 4">Pan44</strain>
    </source>
</reference>
<keyword evidence="3" id="KW-0812">Transmembrane</keyword>
<dbReference type="AlphaFoldDB" id="A0A517SI20"/>
<evidence type="ECO:0000256" key="2">
    <source>
        <dbReference type="SAM" id="SignalP"/>
    </source>
</evidence>
<proteinExistence type="predicted"/>
<keyword evidence="3" id="KW-0472">Membrane</keyword>
<feature type="chain" id="PRO_5022164824" evidence="2">
    <location>
        <begin position="25"/>
        <end position="271"/>
    </location>
</feature>
<evidence type="ECO:0000313" key="4">
    <source>
        <dbReference type="Proteomes" id="UP000315700"/>
    </source>
</evidence>
<gene>
    <name evidence="3" type="ORF">Pan44_38170</name>
</gene>
<dbReference type="KEGG" id="ccos:Pan44_38170"/>
<name>A0A517SI20_9PLAN</name>
<dbReference type="Proteomes" id="UP000315700">
    <property type="component" value="Chromosome"/>
</dbReference>
<dbReference type="EMBL" id="CP036271">
    <property type="protein sequence ID" value="QDT55769.1"/>
    <property type="molecule type" value="Genomic_DNA"/>
</dbReference>
<feature type="signal peptide" evidence="2">
    <location>
        <begin position="1"/>
        <end position="24"/>
    </location>
</feature>
<feature type="compositionally biased region" description="Gly residues" evidence="1">
    <location>
        <begin position="121"/>
        <end position="141"/>
    </location>
</feature>
<sequence precursor="true">MNVRRRLVFSITGSFALSASAAFAHGIWVYPQAGNSSANRVAISFADGPQPGSSAMLDANADVKVFSVHSDQRQAMSVTRHVAGELAVLSARLDAPAPAELEVVYLPPVRAMSPGQSTGRPQGGLEGEGRPGGGRGGFGGERGSRGGREGMGASSGRSEFYAKYAALSKGESLKSKPNEAMKVDFFPKWDGESLSLIVLDDGNPADQCRVTVSGPGEWSETGETELGIVSIPVKHPGRYMVEVRISVASTDAAQPSGGPVSRIGTLTLDLK</sequence>
<evidence type="ECO:0000256" key="1">
    <source>
        <dbReference type="SAM" id="MobiDB-lite"/>
    </source>
</evidence>
<dbReference type="InParanoid" id="A0A517SI20"/>